<dbReference type="Gene3D" id="1.10.443.10">
    <property type="entry name" value="Intergrase catalytic core"/>
    <property type="match status" value="1"/>
</dbReference>
<comment type="caution">
    <text evidence="8">The sequence shown here is derived from an EMBL/GenBank/DDBJ whole genome shotgun (WGS) entry which is preliminary data.</text>
</comment>
<evidence type="ECO:0000256" key="3">
    <source>
        <dbReference type="ARBA" id="ARBA00023125"/>
    </source>
</evidence>
<dbReference type="InterPro" id="IPR004107">
    <property type="entry name" value="Integrase_SAM-like_N"/>
</dbReference>
<dbReference type="Pfam" id="PF02899">
    <property type="entry name" value="Phage_int_SAM_1"/>
    <property type="match status" value="1"/>
</dbReference>
<evidence type="ECO:0000256" key="4">
    <source>
        <dbReference type="ARBA" id="ARBA00023172"/>
    </source>
</evidence>
<dbReference type="EMBL" id="JAUMKJ010000044">
    <property type="protein sequence ID" value="MDO3680625.1"/>
    <property type="molecule type" value="Genomic_DNA"/>
</dbReference>
<dbReference type="InterPro" id="IPR010998">
    <property type="entry name" value="Integrase_recombinase_N"/>
</dbReference>
<evidence type="ECO:0000259" key="6">
    <source>
        <dbReference type="PROSITE" id="PS51898"/>
    </source>
</evidence>
<keyword evidence="2" id="KW-0229">DNA integration</keyword>
<dbReference type="PANTHER" id="PTHR30349:SF41">
    <property type="entry name" value="INTEGRASE_RECOMBINASE PROTEIN MJ0367-RELATED"/>
    <property type="match status" value="1"/>
</dbReference>
<dbReference type="SUPFAM" id="SSF56349">
    <property type="entry name" value="DNA breaking-rejoining enzymes"/>
    <property type="match status" value="1"/>
</dbReference>
<comment type="similarity">
    <text evidence="1">Belongs to the 'phage' integrase family.</text>
</comment>
<dbReference type="CDD" id="cd00397">
    <property type="entry name" value="DNA_BRE_C"/>
    <property type="match status" value="1"/>
</dbReference>
<proteinExistence type="inferred from homology"/>
<evidence type="ECO:0000313" key="9">
    <source>
        <dbReference type="Proteomes" id="UP001168883"/>
    </source>
</evidence>
<dbReference type="InterPro" id="IPR011010">
    <property type="entry name" value="DNA_brk_join_enz"/>
</dbReference>
<feature type="domain" description="Core-binding (CB)" evidence="7">
    <location>
        <begin position="1"/>
        <end position="82"/>
    </location>
</feature>
<reference evidence="8" key="1">
    <citation type="submission" date="2023-07" db="EMBL/GenBank/DDBJ databases">
        <authorList>
            <person name="Aktuganov G."/>
            <person name="Boyko T."/>
            <person name="Delegan Y."/>
            <person name="Galimzianova N."/>
            <person name="Gilvanova E."/>
            <person name="Korobov V."/>
            <person name="Kuzmina L."/>
            <person name="Melentiev A."/>
            <person name="Milman P."/>
            <person name="Ryabova A."/>
            <person name="Stupak E."/>
            <person name="Yasakov T."/>
            <person name="Zharikova N."/>
            <person name="Zhurenko E."/>
        </authorList>
    </citation>
    <scope>NUCLEOTIDE SEQUENCE</scope>
    <source>
        <strain evidence="8">IB-739</strain>
    </source>
</reference>
<dbReference type="PROSITE" id="PS51900">
    <property type="entry name" value="CB"/>
    <property type="match status" value="1"/>
</dbReference>
<keyword evidence="9" id="KW-1185">Reference proteome</keyword>
<evidence type="ECO:0000256" key="2">
    <source>
        <dbReference type="ARBA" id="ARBA00022908"/>
    </source>
</evidence>
<accession>A0ABT8VI11</accession>
<evidence type="ECO:0000259" key="7">
    <source>
        <dbReference type="PROSITE" id="PS51900"/>
    </source>
</evidence>
<keyword evidence="3 5" id="KW-0238">DNA-binding</keyword>
<gene>
    <name evidence="8" type="ORF">Q3C12_26800</name>
</gene>
<evidence type="ECO:0000313" key="8">
    <source>
        <dbReference type="EMBL" id="MDO3680625.1"/>
    </source>
</evidence>
<dbReference type="InterPro" id="IPR050090">
    <property type="entry name" value="Tyrosine_recombinase_XerCD"/>
</dbReference>
<feature type="domain" description="Tyr recombinase" evidence="6">
    <location>
        <begin position="103"/>
        <end position="282"/>
    </location>
</feature>
<dbReference type="InterPro" id="IPR002104">
    <property type="entry name" value="Integrase_catalytic"/>
</dbReference>
<evidence type="ECO:0000256" key="5">
    <source>
        <dbReference type="PROSITE-ProRule" id="PRU01248"/>
    </source>
</evidence>
<dbReference type="RefSeq" id="WP_302880844.1">
    <property type="nucleotide sequence ID" value="NZ_JAUMKJ010000044.1"/>
</dbReference>
<protein>
    <submittedName>
        <fullName evidence="8">Tyrosine-type recombinase/integrase</fullName>
    </submittedName>
</protein>
<dbReference type="PANTHER" id="PTHR30349">
    <property type="entry name" value="PHAGE INTEGRASE-RELATED"/>
    <property type="match status" value="1"/>
</dbReference>
<name>A0ABT8VI11_9BACL</name>
<keyword evidence="4" id="KW-0233">DNA recombination</keyword>
<dbReference type="Pfam" id="PF00589">
    <property type="entry name" value="Phage_integrase"/>
    <property type="match status" value="1"/>
</dbReference>
<sequence>MIELYLSKLAARGKSKATIKNYKSQLYLFLDWLEKTTGSRDPLSITSTDAVEYRRYLQQKGAKPGPINTKLATIKAFCAWLHKEGHMTYNPVADVEKIAMTAPPIKWLDKNEAHRVKRSAEHEKNIRNKAIIWTLLFAGLRVSELCDLEPEDIITTERSGEIIVRQGKGNKYREVPIPKVLRECLNQYIDANRDTMGEYLFDSQREERITPRAVQHLCDKIGKNAKLGRRLTPHMLRHTFGHDLVKRGVSLHIVMKLMGHASLEATKIYLEPGKDELQEAVELLNDR</sequence>
<dbReference type="PROSITE" id="PS51898">
    <property type="entry name" value="TYR_RECOMBINASE"/>
    <property type="match status" value="1"/>
</dbReference>
<dbReference type="Proteomes" id="UP001168883">
    <property type="component" value="Unassembled WGS sequence"/>
</dbReference>
<organism evidence="8 9">
    <name type="scientific">Paenibacillus ehimensis</name>
    <dbReference type="NCBI Taxonomy" id="79264"/>
    <lineage>
        <taxon>Bacteria</taxon>
        <taxon>Bacillati</taxon>
        <taxon>Bacillota</taxon>
        <taxon>Bacilli</taxon>
        <taxon>Bacillales</taxon>
        <taxon>Paenibacillaceae</taxon>
        <taxon>Paenibacillus</taxon>
    </lineage>
</organism>
<evidence type="ECO:0000256" key="1">
    <source>
        <dbReference type="ARBA" id="ARBA00008857"/>
    </source>
</evidence>
<dbReference type="InterPro" id="IPR013762">
    <property type="entry name" value="Integrase-like_cat_sf"/>
</dbReference>
<dbReference type="InterPro" id="IPR044068">
    <property type="entry name" value="CB"/>
</dbReference>
<dbReference type="Gene3D" id="1.10.150.130">
    <property type="match status" value="1"/>
</dbReference>